<dbReference type="AlphaFoldDB" id="A0A6F8V9H2"/>
<dbReference type="EMBL" id="AP022853">
    <property type="protein sequence ID" value="BCB26304.1"/>
    <property type="molecule type" value="Genomic_DNA"/>
</dbReference>
<dbReference type="RefSeq" id="WP_173061776.1">
    <property type="nucleotide sequence ID" value="NZ_AP022853.1"/>
</dbReference>
<dbReference type="KEGG" id="slac:SKTS_11900"/>
<keyword evidence="2" id="KW-1185">Reference proteome</keyword>
<sequence>MKRPKTADEYVDLMHQAVYEVDEIRSIMEEDSDEFAPFKPYIEELDSQLRKMYDDMVSGQYKFDPNGPELPFMPIVRKLGSRLPFGLLLKVVDQTHREGLDIERK</sequence>
<evidence type="ECO:0000313" key="2">
    <source>
        <dbReference type="Proteomes" id="UP000502260"/>
    </source>
</evidence>
<reference evidence="2" key="1">
    <citation type="submission" date="2020-03" db="EMBL/GenBank/DDBJ databases">
        <title>Complete genome sequence of sulfur-oxidizing bacterium skT11.</title>
        <authorList>
            <person name="Kanda M."/>
            <person name="Kojima H."/>
            <person name="Fukui M."/>
        </authorList>
    </citation>
    <scope>NUCLEOTIDE SEQUENCE [LARGE SCALE GENOMIC DNA]</scope>
    <source>
        <strain evidence="2">skT11</strain>
    </source>
</reference>
<evidence type="ECO:0000313" key="1">
    <source>
        <dbReference type="EMBL" id="BCB26304.1"/>
    </source>
</evidence>
<proteinExistence type="predicted"/>
<accession>A0A6F8V9H2</accession>
<protein>
    <recommendedName>
        <fullName evidence="3">General secretion pathway protein GspF</fullName>
    </recommendedName>
</protein>
<organism evidence="1 2">
    <name type="scientific">Sulfurimicrobium lacus</name>
    <dbReference type="NCBI Taxonomy" id="2715678"/>
    <lineage>
        <taxon>Bacteria</taxon>
        <taxon>Pseudomonadati</taxon>
        <taxon>Pseudomonadota</taxon>
        <taxon>Betaproteobacteria</taxon>
        <taxon>Nitrosomonadales</taxon>
        <taxon>Sulfuricellaceae</taxon>
        <taxon>Sulfurimicrobium</taxon>
    </lineage>
</organism>
<gene>
    <name evidence="1" type="ORF">SKTS_11900</name>
</gene>
<dbReference type="Proteomes" id="UP000502260">
    <property type="component" value="Chromosome"/>
</dbReference>
<evidence type="ECO:0008006" key="3">
    <source>
        <dbReference type="Google" id="ProtNLM"/>
    </source>
</evidence>
<name>A0A6F8V9H2_9PROT</name>